<organism evidence="1">
    <name type="scientific">Oryza sativa subsp. japonica</name>
    <name type="common">Rice</name>
    <dbReference type="NCBI Taxonomy" id="39947"/>
    <lineage>
        <taxon>Eukaryota</taxon>
        <taxon>Viridiplantae</taxon>
        <taxon>Streptophyta</taxon>
        <taxon>Embryophyta</taxon>
        <taxon>Tracheophyta</taxon>
        <taxon>Spermatophyta</taxon>
        <taxon>Magnoliopsida</taxon>
        <taxon>Liliopsida</taxon>
        <taxon>Poales</taxon>
        <taxon>Poaceae</taxon>
        <taxon>BOP clade</taxon>
        <taxon>Oryzoideae</taxon>
        <taxon>Oryzeae</taxon>
        <taxon>Oryzinae</taxon>
        <taxon>Oryza</taxon>
        <taxon>Oryza sativa</taxon>
    </lineage>
</organism>
<name>Q655Q9_ORYSJ</name>
<sequence>MTFSAVAAAVALDDCGLSVSARFSARRRQIRQRWTPAAALGVAAAWEYGRKRISSAAVVQIFTSDGFSLSQRLVTDDFESPVIGEGPLESQIELIKITLVPISNPLRPEPSRCLHPNSIAFTFPFASLAPPSPPQLPLTRRRRLVLHLRTPTGDHLLPIEVASIRCKWWSGTSDNLPVMGLGPWPHLLRPPVKAVTCKAIRDETLYPVTDEKIWRSDFA</sequence>
<gene>
    <name evidence="1" type="primary">B1011A07.38</name>
</gene>
<reference evidence="1" key="1">
    <citation type="journal article" date="2002" name="Nature">
        <title>The genome sequence and structure of rice chromosome 1.</title>
        <authorList>
            <person name="Sasaki T."/>
            <person name="Matsumoto T."/>
            <person name="Yamamoto K."/>
            <person name="Sakata K."/>
            <person name="Baba T."/>
            <person name="Katayose Y."/>
            <person name="Wu J."/>
            <person name="Niimura Y."/>
            <person name="Cheng Z."/>
            <person name="Nagamura Y."/>
            <person name="Antonio B.A."/>
            <person name="Kanamori H."/>
            <person name="Hosokawa S."/>
            <person name="Masukawa M."/>
            <person name="Arikawa K."/>
            <person name="Chiden Y."/>
            <person name="Hayashi M."/>
            <person name="Okamoto M."/>
            <person name="Ando T."/>
            <person name="Aoki H."/>
            <person name="Arita K."/>
            <person name="Hamada M."/>
            <person name="Harada C."/>
            <person name="Hijishita S."/>
            <person name="Honda M."/>
            <person name="Ichikawa Y."/>
            <person name="Idonuma A."/>
            <person name="Iijima M."/>
            <person name="Ikeda M."/>
            <person name="Ikeno M."/>
            <person name="Itoh S."/>
            <person name="Itoh T."/>
            <person name="Itoh Y."/>
            <person name="Itoh Y."/>
            <person name="Iwabuchi A."/>
            <person name="Kamiya K."/>
            <person name="Karasawa W."/>
            <person name="Katagiri S."/>
            <person name="Kikuta A."/>
            <person name="Kobayashi N."/>
            <person name="Kono I."/>
            <person name="Machita K."/>
            <person name="Maehara T."/>
            <person name="Mizuno H."/>
            <person name="Mizubayashi T."/>
            <person name="Mukai Y."/>
            <person name="Nagasaki H."/>
            <person name="Nakashima M."/>
            <person name="Nakama Y."/>
            <person name="Nakamichi Y."/>
            <person name="Nakamura M."/>
            <person name="Namiki N."/>
            <person name="Negishi M."/>
            <person name="Ohta I."/>
            <person name="Ono N."/>
            <person name="Saji S."/>
            <person name="Sakai K."/>
            <person name="Shibata M."/>
            <person name="Shimokawa T."/>
            <person name="Shomura A."/>
            <person name="Song J."/>
            <person name="Takazaki Y."/>
            <person name="Terasawa K."/>
            <person name="Tsuji K."/>
            <person name="Waki K."/>
            <person name="Yamagata H."/>
            <person name="Yamane H."/>
            <person name="Yoshiki S."/>
            <person name="Yoshihara R."/>
            <person name="Yukawa K."/>
            <person name="Zhong H."/>
            <person name="Iwama H."/>
            <person name="Endo T."/>
            <person name="Ito H."/>
            <person name="Hahn J.H."/>
            <person name="Kim H.I."/>
            <person name="Eun M.Y."/>
            <person name="Yano M."/>
            <person name="Jiang J."/>
            <person name="Gojobori T."/>
        </authorList>
    </citation>
    <scope>NUCLEOTIDE SEQUENCE [LARGE SCALE GENOMIC DNA]</scope>
</reference>
<proteinExistence type="predicted"/>
<evidence type="ECO:0000313" key="1">
    <source>
        <dbReference type="EMBL" id="BAD45466.1"/>
    </source>
</evidence>
<dbReference type="EMBL" id="AP003722">
    <property type="protein sequence ID" value="BAD45466.1"/>
    <property type="molecule type" value="Genomic_DNA"/>
</dbReference>
<dbReference type="AlphaFoldDB" id="Q655Q9"/>
<accession>Q655Q9</accession>
<dbReference type="Proteomes" id="UP000817658">
    <property type="component" value="Chromosome 1"/>
</dbReference>
<protein>
    <submittedName>
        <fullName evidence="1">Uncharacterized protein</fullName>
    </submittedName>
</protein>